<comment type="caution">
    <text evidence="3">The sequence shown here is derived from an EMBL/GenBank/DDBJ whole genome shotgun (WGS) entry which is preliminary data.</text>
</comment>
<dbReference type="Proteomes" id="UP001606300">
    <property type="component" value="Unassembled WGS sequence"/>
</dbReference>
<dbReference type="InterPro" id="IPR036724">
    <property type="entry name" value="Cobalamin-bd_sf"/>
</dbReference>
<dbReference type="PROSITE" id="PS51332">
    <property type="entry name" value="B12_BINDING"/>
    <property type="match status" value="1"/>
</dbReference>
<proteinExistence type="predicted"/>
<dbReference type="Gene3D" id="3.40.50.280">
    <property type="entry name" value="Cobalamin-binding domain"/>
    <property type="match status" value="1"/>
</dbReference>
<dbReference type="Pfam" id="PF02310">
    <property type="entry name" value="B12-binding"/>
    <property type="match status" value="1"/>
</dbReference>
<reference evidence="3 4" key="1">
    <citation type="submission" date="2024-09" db="EMBL/GenBank/DDBJ databases">
        <title>Novel species of the genus Pelomonas and Roseateles isolated from streams.</title>
        <authorList>
            <person name="Lu H."/>
        </authorList>
    </citation>
    <scope>NUCLEOTIDE SEQUENCE [LARGE SCALE GENOMIC DNA]</scope>
    <source>
        <strain evidence="3 4">DC23W</strain>
    </source>
</reference>
<dbReference type="InterPro" id="IPR006158">
    <property type="entry name" value="Cobalamin-bd"/>
</dbReference>
<evidence type="ECO:0000259" key="2">
    <source>
        <dbReference type="PROSITE" id="PS51332"/>
    </source>
</evidence>
<feature type="domain" description="B12-binding" evidence="2">
    <location>
        <begin position="225"/>
        <end position="354"/>
    </location>
</feature>
<sequence length="354" mass="38405">MISGRSQGTLAANQPTRRYVVAGWTNNRLAKRQQAPRAMAAASRGTAKGEVLFQADPLTLAEMLAMKSAELSANRAPLADDGRPRLASPHLVSSNTSPDMQLSRIVELEIIPRLMLMHSAQPLRDSPPRPPLAMTTEHVHTLARLAAEGGADSANSYVRALLDAGASQEQVFLDLLAPCARWMGELWEEDRYDFSQVTIGLWRLQRVLHEQGSRFNQVARPDGDGHRALLAAVPGAQHTFGVVMAAEFFTRAGWDVECEPKASWADLHARLTGNWFDMFGLSISTSDSIPHVASAILDMREASANRDIFVMVGGPMAAQMPELARLCGADSMAGDACSAVEAAKNGIARRVKRT</sequence>
<organism evidence="3 4">
    <name type="scientific">Pelomonas dachongensis</name>
    <dbReference type="NCBI Taxonomy" id="3299029"/>
    <lineage>
        <taxon>Bacteria</taxon>
        <taxon>Pseudomonadati</taxon>
        <taxon>Pseudomonadota</taxon>
        <taxon>Betaproteobacteria</taxon>
        <taxon>Burkholderiales</taxon>
        <taxon>Sphaerotilaceae</taxon>
        <taxon>Roseateles</taxon>
    </lineage>
</organism>
<dbReference type="RefSeq" id="WP_394471022.1">
    <property type="nucleotide sequence ID" value="NZ_JBIGHY010000004.1"/>
</dbReference>
<name>A0ABW7ESE1_9BURK</name>
<feature type="region of interest" description="Disordered" evidence="1">
    <location>
        <begin position="77"/>
        <end position="98"/>
    </location>
</feature>
<gene>
    <name evidence="3" type="ORF">ACG02S_13760</name>
</gene>
<evidence type="ECO:0000256" key="1">
    <source>
        <dbReference type="SAM" id="MobiDB-lite"/>
    </source>
</evidence>
<protein>
    <submittedName>
        <fullName evidence="3">B12-binding domain-containing protein</fullName>
    </submittedName>
</protein>
<evidence type="ECO:0000313" key="3">
    <source>
        <dbReference type="EMBL" id="MFG6414961.1"/>
    </source>
</evidence>
<dbReference type="EMBL" id="JBIGHY010000004">
    <property type="protein sequence ID" value="MFG6414961.1"/>
    <property type="molecule type" value="Genomic_DNA"/>
</dbReference>
<dbReference type="SUPFAM" id="SSF52242">
    <property type="entry name" value="Cobalamin (vitamin B12)-binding domain"/>
    <property type="match status" value="1"/>
</dbReference>
<accession>A0ABW7ESE1</accession>
<keyword evidence="4" id="KW-1185">Reference proteome</keyword>
<dbReference type="CDD" id="cd02065">
    <property type="entry name" value="B12-binding_like"/>
    <property type="match status" value="1"/>
</dbReference>
<evidence type="ECO:0000313" key="4">
    <source>
        <dbReference type="Proteomes" id="UP001606300"/>
    </source>
</evidence>